<evidence type="ECO:0000313" key="2">
    <source>
        <dbReference type="Proteomes" id="UP001228113"/>
    </source>
</evidence>
<evidence type="ECO:0008006" key="3">
    <source>
        <dbReference type="Google" id="ProtNLM"/>
    </source>
</evidence>
<evidence type="ECO:0000313" key="1">
    <source>
        <dbReference type="EMBL" id="BDU76506.1"/>
    </source>
</evidence>
<dbReference type="EMBL" id="AP027081">
    <property type="protein sequence ID" value="BDU76506.1"/>
    <property type="molecule type" value="Genomic_DNA"/>
</dbReference>
<dbReference type="AlphaFoldDB" id="A0AA48KC12"/>
<proteinExistence type="predicted"/>
<name>A0AA48KC12_9BACT</name>
<sequence length="197" mass="21473">MGAQVETMAYLHAHGLNVEPEGLPRVLREVIEGLQRLYYPSAGQEGLTAAEIQVYRSGGLDPAPRDLGVNDPFLRGVTTFAGLVETGLTAVESAKLLGVTDARIRQRLKERTLFAIKWGGAWRLPLFQFADGRELPGWGEVARNLPDGISPVAVAHWLMLPNVELALGEDEIPTSPRHWLLEGRPPQAVARLAEALG</sequence>
<reference evidence="1" key="1">
    <citation type="journal article" date="2023" name="Int. J. Syst. Evol. Microbiol.">
        <title>Mesoterricola silvestris gen. nov., sp. nov., Mesoterricola sediminis sp. nov., Geothrix oryzae sp. nov., Geothrix edaphica sp. nov., Geothrix rubra sp. nov., and Geothrix limicola sp. nov., six novel members of Acidobacteriota isolated from soils.</title>
        <authorList>
            <person name="Itoh H."/>
            <person name="Sugisawa Y."/>
            <person name="Mise K."/>
            <person name="Xu Z."/>
            <person name="Kuniyasu M."/>
            <person name="Ushijima N."/>
            <person name="Kawano K."/>
            <person name="Kobayashi E."/>
            <person name="Shiratori Y."/>
            <person name="Masuda Y."/>
            <person name="Senoo K."/>
        </authorList>
    </citation>
    <scope>NUCLEOTIDE SEQUENCE</scope>
    <source>
        <strain evidence="1">W786</strain>
    </source>
</reference>
<keyword evidence="2" id="KW-1185">Reference proteome</keyword>
<accession>A0AA48KC12</accession>
<organism evidence="1 2">
    <name type="scientific">Mesoterricola sediminis</name>
    <dbReference type="NCBI Taxonomy" id="2927980"/>
    <lineage>
        <taxon>Bacteria</taxon>
        <taxon>Pseudomonadati</taxon>
        <taxon>Acidobacteriota</taxon>
        <taxon>Holophagae</taxon>
        <taxon>Holophagales</taxon>
        <taxon>Holophagaceae</taxon>
        <taxon>Mesoterricola</taxon>
    </lineage>
</organism>
<dbReference type="Proteomes" id="UP001228113">
    <property type="component" value="Chromosome"/>
</dbReference>
<dbReference type="RefSeq" id="WP_316411434.1">
    <property type="nucleotide sequence ID" value="NZ_AP027081.1"/>
</dbReference>
<dbReference type="KEGG" id="msea:METESE_14640"/>
<gene>
    <name evidence="1" type="ORF">METESE_14640</name>
</gene>
<protein>
    <recommendedName>
        <fullName evidence="3">DNA-binding protein</fullName>
    </recommendedName>
</protein>